<dbReference type="Proteomes" id="UP000030710">
    <property type="component" value="Unassembled WGS sequence"/>
</dbReference>
<dbReference type="EMBL" id="KE356561">
    <property type="protein sequence ID" value="ERG95331.1"/>
    <property type="molecule type" value="Genomic_DNA"/>
</dbReference>
<organism evidence="1 2">
    <name type="scientific">Haloquadratum walsbyi J07HQW2</name>
    <dbReference type="NCBI Taxonomy" id="1238425"/>
    <lineage>
        <taxon>Archaea</taxon>
        <taxon>Methanobacteriati</taxon>
        <taxon>Methanobacteriota</taxon>
        <taxon>Stenosarchaea group</taxon>
        <taxon>Halobacteria</taxon>
        <taxon>Halobacteriales</taxon>
        <taxon>Haloferacaceae</taxon>
        <taxon>Haloquadratum</taxon>
    </lineage>
</organism>
<accession>U1PSI1</accession>
<dbReference type="AlphaFoldDB" id="U1PSI1"/>
<dbReference type="STRING" id="1238425.J07HQW2_01785"/>
<proteinExistence type="predicted"/>
<evidence type="ECO:0000313" key="2">
    <source>
        <dbReference type="Proteomes" id="UP000030710"/>
    </source>
</evidence>
<sequence length="40" mass="4682">MLMNHYLGTSLSYINWTLGSLFTVTFPTSQLTRLEWMITL</sequence>
<protein>
    <submittedName>
        <fullName evidence="1">Uncharacterized protein</fullName>
    </submittedName>
</protein>
<gene>
    <name evidence="1" type="ORF">J07HQW2_01785</name>
</gene>
<dbReference type="HOGENOM" id="CLU_3282803_0_0_2"/>
<reference evidence="1 2" key="1">
    <citation type="journal article" date="2013" name="PLoS ONE">
        <title>Assembly-driven community genomics of a hypersaline microbial ecosystem.</title>
        <authorList>
            <person name="Podell S."/>
            <person name="Ugalde J.A."/>
            <person name="Narasingarao P."/>
            <person name="Banfield J.F."/>
            <person name="Heidelberg K.B."/>
            <person name="Allen E.E."/>
        </authorList>
    </citation>
    <scope>NUCLEOTIDE SEQUENCE [LARGE SCALE GENOMIC DNA]</scope>
    <source>
        <strain evidence="2">J07HQW2</strain>
    </source>
</reference>
<evidence type="ECO:0000313" key="1">
    <source>
        <dbReference type="EMBL" id="ERG95331.1"/>
    </source>
</evidence>
<name>U1PSI1_9EURY</name>